<name>A0A1B6HWJ5_9HEMI</name>
<dbReference type="PIRSF" id="PIRSF001771">
    <property type="entry name" value="Cyclin_A_B_D_E"/>
    <property type="match status" value="1"/>
</dbReference>
<organism evidence="8">
    <name type="scientific">Homalodisca liturata</name>
    <dbReference type="NCBI Taxonomy" id="320908"/>
    <lineage>
        <taxon>Eukaryota</taxon>
        <taxon>Metazoa</taxon>
        <taxon>Ecdysozoa</taxon>
        <taxon>Arthropoda</taxon>
        <taxon>Hexapoda</taxon>
        <taxon>Insecta</taxon>
        <taxon>Pterygota</taxon>
        <taxon>Neoptera</taxon>
        <taxon>Paraneoptera</taxon>
        <taxon>Hemiptera</taxon>
        <taxon>Auchenorrhyncha</taxon>
        <taxon>Membracoidea</taxon>
        <taxon>Cicadellidae</taxon>
        <taxon>Cicadellinae</taxon>
        <taxon>Proconiini</taxon>
        <taxon>Homalodisca</taxon>
    </lineage>
</organism>
<gene>
    <name evidence="8" type="ORF">g.24771</name>
</gene>
<sequence>MPPMKTTAIRKSTVTSGVENPVMKTMNTRSSKTSLSSSIMKKENGKEVEPFAKRKAISPIKGNILKRSALGNITNAIETQCNKTNAKKLVKKSVSSTVTKPTLSTGAKINLPVAGLPKPLANVAKPNSPVKSMLPPLPKSRLTLPLKPPAASVPPKGKLSLRSLPTKSPVKPVERQSISVKKPAPATAPAPAPALVPANKCKLTVKPKCMVSNIPNTRRSSGRRSTLGSSDGSLYISALSDVFRYVRLDEESTDMSTTEAQSLPVPLVNIDVEYAKDPFQCATYAYEIFEYLKSREEYFKIRDYMEMQTSLSPQVRAILVDWMVEVQENFELNHETLYLGVKLVDSYLSRIKVSKQSLQLVGAASLMIAAKYDERLPPTIEDFLYICDGAYKRRDMTKMEVNILKVINFELGFPLSYRFLRRYARCSKTPLPLLTLARFILEFTLMDYSVVFLSDSKLAAAALYLAFKMKKEQEWDDTLVHFTGYRIEDFIDIAHALNNILHQKPRQCTQTVRNKYSHKVFYEVAKIPLVDNKEL</sequence>
<dbReference type="Pfam" id="PF02984">
    <property type="entry name" value="Cyclin_C"/>
    <property type="match status" value="1"/>
</dbReference>
<dbReference type="AlphaFoldDB" id="A0A1B6HWJ5"/>
<feature type="domain" description="Cyclin-like" evidence="6">
    <location>
        <begin position="418"/>
        <end position="499"/>
    </location>
</feature>
<feature type="region of interest" description="Disordered" evidence="5">
    <location>
        <begin position="134"/>
        <end position="191"/>
    </location>
</feature>
<feature type="domain" description="Cyclin-like" evidence="6">
    <location>
        <begin position="321"/>
        <end position="405"/>
    </location>
</feature>
<dbReference type="GO" id="GO:0044772">
    <property type="term" value="P:mitotic cell cycle phase transition"/>
    <property type="evidence" value="ECO:0007669"/>
    <property type="project" value="InterPro"/>
</dbReference>
<keyword evidence="3" id="KW-0131">Cell cycle</keyword>
<dbReference type="InterPro" id="IPR006671">
    <property type="entry name" value="Cyclin_N"/>
</dbReference>
<dbReference type="GO" id="GO:0051301">
    <property type="term" value="P:cell division"/>
    <property type="evidence" value="ECO:0007669"/>
    <property type="project" value="UniProtKB-KW"/>
</dbReference>
<dbReference type="CDD" id="cd20508">
    <property type="entry name" value="CYCLIN_CCNB3_rpt1"/>
    <property type="match status" value="1"/>
</dbReference>
<dbReference type="FunFam" id="1.10.472.10:FF:000001">
    <property type="entry name" value="G2/mitotic-specific cyclin"/>
    <property type="match status" value="1"/>
</dbReference>
<dbReference type="SMART" id="SM01332">
    <property type="entry name" value="Cyclin_C"/>
    <property type="match status" value="1"/>
</dbReference>
<keyword evidence="2 4" id="KW-0195">Cyclin</keyword>
<dbReference type="SMART" id="SM00385">
    <property type="entry name" value="CYCLIN"/>
    <property type="match status" value="2"/>
</dbReference>
<accession>A0A1B6HWJ5</accession>
<reference evidence="8" key="1">
    <citation type="submission" date="2015-11" db="EMBL/GenBank/DDBJ databases">
        <title>De novo transcriptome assembly of four potential Pierce s Disease insect vectors from Arizona vineyards.</title>
        <authorList>
            <person name="Tassone E.E."/>
        </authorList>
    </citation>
    <scope>NUCLEOTIDE SEQUENCE</scope>
</reference>
<feature type="region of interest" description="Disordered" evidence="5">
    <location>
        <begin position="27"/>
        <end position="47"/>
    </location>
</feature>
<dbReference type="InterPro" id="IPR046965">
    <property type="entry name" value="Cyclin_A/B-like"/>
</dbReference>
<dbReference type="Pfam" id="PF00134">
    <property type="entry name" value="Cyclin_N"/>
    <property type="match status" value="1"/>
</dbReference>
<dbReference type="InterPro" id="IPR004367">
    <property type="entry name" value="Cyclin_C-dom"/>
</dbReference>
<evidence type="ECO:0000256" key="5">
    <source>
        <dbReference type="SAM" id="MobiDB-lite"/>
    </source>
</evidence>
<dbReference type="GO" id="GO:0005634">
    <property type="term" value="C:nucleus"/>
    <property type="evidence" value="ECO:0007669"/>
    <property type="project" value="UniProtKB-ARBA"/>
</dbReference>
<dbReference type="InterPro" id="IPR036915">
    <property type="entry name" value="Cyclin-like_sf"/>
</dbReference>
<evidence type="ECO:0000256" key="3">
    <source>
        <dbReference type="ARBA" id="ARBA00023306"/>
    </source>
</evidence>
<dbReference type="GO" id="GO:0016538">
    <property type="term" value="F:cyclin-dependent protein serine/threonine kinase regulator activity"/>
    <property type="evidence" value="ECO:0007669"/>
    <property type="project" value="InterPro"/>
</dbReference>
<dbReference type="InterPro" id="IPR013763">
    <property type="entry name" value="Cyclin-like_dom"/>
</dbReference>
<dbReference type="Gene3D" id="1.10.472.10">
    <property type="entry name" value="Cyclin-like"/>
    <property type="match status" value="2"/>
</dbReference>
<dbReference type="PANTHER" id="PTHR10177">
    <property type="entry name" value="CYCLINS"/>
    <property type="match status" value="1"/>
</dbReference>
<evidence type="ECO:0000259" key="6">
    <source>
        <dbReference type="SMART" id="SM00385"/>
    </source>
</evidence>
<evidence type="ECO:0000256" key="1">
    <source>
        <dbReference type="ARBA" id="ARBA00022618"/>
    </source>
</evidence>
<protein>
    <submittedName>
        <fullName evidence="8">Uncharacterized protein</fullName>
    </submittedName>
</protein>
<evidence type="ECO:0000256" key="2">
    <source>
        <dbReference type="ARBA" id="ARBA00023127"/>
    </source>
</evidence>
<evidence type="ECO:0000259" key="7">
    <source>
        <dbReference type="SMART" id="SM01332"/>
    </source>
</evidence>
<keyword evidence="1" id="KW-0132">Cell division</keyword>
<dbReference type="SUPFAM" id="SSF47954">
    <property type="entry name" value="Cyclin-like"/>
    <property type="match status" value="2"/>
</dbReference>
<proteinExistence type="inferred from homology"/>
<dbReference type="InterPro" id="IPR039361">
    <property type="entry name" value="Cyclin"/>
</dbReference>
<evidence type="ECO:0000313" key="8">
    <source>
        <dbReference type="EMBL" id="JAS79054.1"/>
    </source>
</evidence>
<comment type="similarity">
    <text evidence="4">Belongs to the cyclin family.</text>
</comment>
<feature type="domain" description="Cyclin C-terminal" evidence="7">
    <location>
        <begin position="414"/>
        <end position="530"/>
    </location>
</feature>
<evidence type="ECO:0000256" key="4">
    <source>
        <dbReference type="RuleBase" id="RU000383"/>
    </source>
</evidence>
<dbReference type="EMBL" id="GECU01028652">
    <property type="protein sequence ID" value="JAS79054.1"/>
    <property type="molecule type" value="Transcribed_RNA"/>
</dbReference>